<dbReference type="GO" id="GO:0003677">
    <property type="term" value="F:DNA binding"/>
    <property type="evidence" value="ECO:0007669"/>
    <property type="project" value="InterPro"/>
</dbReference>
<keyword evidence="3" id="KW-1133">Transmembrane helix</keyword>
<dbReference type="PANTHER" id="PTHR46910:SF5">
    <property type="entry name" value="ZN(II)2CYS6 TRANSCRIPTION FACTOR (EUROFUNG)"/>
    <property type="match status" value="1"/>
</dbReference>
<dbReference type="EMBL" id="CDHN01000003">
    <property type="protein sequence ID" value="CEJ89796.1"/>
    <property type="molecule type" value="Genomic_DNA"/>
</dbReference>
<keyword evidence="1" id="KW-0479">Metal-binding</keyword>
<dbReference type="InterPro" id="IPR036864">
    <property type="entry name" value="Zn2-C6_fun-type_DNA-bd_sf"/>
</dbReference>
<feature type="domain" description="Xylanolytic transcriptional activator regulatory" evidence="4">
    <location>
        <begin position="347"/>
        <end position="420"/>
    </location>
</feature>
<dbReference type="PANTHER" id="PTHR46910">
    <property type="entry name" value="TRANSCRIPTION FACTOR PDR1"/>
    <property type="match status" value="1"/>
</dbReference>
<name>A0A0A1SYG2_9HYPO</name>
<dbReference type="GO" id="GO:0006351">
    <property type="term" value="P:DNA-templated transcription"/>
    <property type="evidence" value="ECO:0007669"/>
    <property type="project" value="InterPro"/>
</dbReference>
<reference evidence="5 6" key="1">
    <citation type="journal article" date="2015" name="Genome Announc.">
        <title>Draft Genome Sequence and Gene Annotation of the Entomopathogenic Fungus Verticillium hemipterigenum.</title>
        <authorList>
            <person name="Horn F."/>
            <person name="Habel A."/>
            <person name="Scharf D.H."/>
            <person name="Dworschak J."/>
            <person name="Brakhage A.A."/>
            <person name="Guthke R."/>
            <person name="Hertweck C."/>
            <person name="Linde J."/>
        </authorList>
    </citation>
    <scope>NUCLEOTIDE SEQUENCE [LARGE SCALE GENOMIC DNA]</scope>
</reference>
<dbReference type="AlphaFoldDB" id="A0A0A1SYG2"/>
<evidence type="ECO:0000256" key="3">
    <source>
        <dbReference type="SAM" id="Phobius"/>
    </source>
</evidence>
<evidence type="ECO:0000256" key="2">
    <source>
        <dbReference type="ARBA" id="ARBA00023242"/>
    </source>
</evidence>
<organism evidence="5 6">
    <name type="scientific">[Torrubiella] hemipterigena</name>
    <dbReference type="NCBI Taxonomy" id="1531966"/>
    <lineage>
        <taxon>Eukaryota</taxon>
        <taxon>Fungi</taxon>
        <taxon>Dikarya</taxon>
        <taxon>Ascomycota</taxon>
        <taxon>Pezizomycotina</taxon>
        <taxon>Sordariomycetes</taxon>
        <taxon>Hypocreomycetidae</taxon>
        <taxon>Hypocreales</taxon>
        <taxon>Clavicipitaceae</taxon>
        <taxon>Clavicipitaceae incertae sedis</taxon>
        <taxon>'Torrubiella' clade</taxon>
    </lineage>
</organism>
<dbReference type="GO" id="GO:0008270">
    <property type="term" value="F:zinc ion binding"/>
    <property type="evidence" value="ECO:0007669"/>
    <property type="project" value="InterPro"/>
</dbReference>
<evidence type="ECO:0000256" key="1">
    <source>
        <dbReference type="ARBA" id="ARBA00022723"/>
    </source>
</evidence>
<accession>A0A0A1SYG2</accession>
<evidence type="ECO:0000259" key="4">
    <source>
        <dbReference type="SMART" id="SM00906"/>
    </source>
</evidence>
<feature type="transmembrane region" description="Helical" evidence="3">
    <location>
        <begin position="554"/>
        <end position="576"/>
    </location>
</feature>
<gene>
    <name evidence="5" type="ORF">VHEMI05620</name>
</gene>
<dbReference type="Proteomes" id="UP000039046">
    <property type="component" value="Unassembled WGS sequence"/>
</dbReference>
<dbReference type="Pfam" id="PF00172">
    <property type="entry name" value="Zn_clus"/>
    <property type="match status" value="1"/>
</dbReference>
<keyword evidence="2" id="KW-0539">Nucleus</keyword>
<dbReference type="Gene3D" id="4.10.240.10">
    <property type="entry name" value="Zn(2)-C6 fungal-type DNA-binding domain"/>
    <property type="match status" value="1"/>
</dbReference>
<evidence type="ECO:0000313" key="5">
    <source>
        <dbReference type="EMBL" id="CEJ89796.1"/>
    </source>
</evidence>
<proteinExistence type="predicted"/>
<keyword evidence="3" id="KW-0812">Transmembrane</keyword>
<dbReference type="CDD" id="cd00067">
    <property type="entry name" value="GAL4"/>
    <property type="match status" value="1"/>
</dbReference>
<dbReference type="InterPro" id="IPR001138">
    <property type="entry name" value="Zn2Cys6_DnaBD"/>
</dbReference>
<dbReference type="CDD" id="cd12148">
    <property type="entry name" value="fungal_TF_MHR"/>
    <property type="match status" value="1"/>
</dbReference>
<keyword evidence="6" id="KW-1185">Reference proteome</keyword>
<dbReference type="OrthoDB" id="103819at2759"/>
<dbReference type="InterPro" id="IPR007219">
    <property type="entry name" value="XnlR_reg_dom"/>
</dbReference>
<dbReference type="Pfam" id="PF04082">
    <property type="entry name" value="Fungal_trans"/>
    <property type="match status" value="1"/>
</dbReference>
<dbReference type="STRING" id="1531966.A0A0A1SYG2"/>
<keyword evidence="3" id="KW-0472">Membrane</keyword>
<dbReference type="GO" id="GO:0000981">
    <property type="term" value="F:DNA-binding transcription factor activity, RNA polymerase II-specific"/>
    <property type="evidence" value="ECO:0007669"/>
    <property type="project" value="InterPro"/>
</dbReference>
<protein>
    <recommendedName>
        <fullName evidence="4">Xylanolytic transcriptional activator regulatory domain-containing protein</fullName>
    </recommendedName>
</protein>
<dbReference type="InterPro" id="IPR050987">
    <property type="entry name" value="AtrR-like"/>
</dbReference>
<sequence>MLIPVLLVSQLSRAKGMSCLNQAAVDCLGDPSVLSCLMQTSPAKLHTLTALQIKCNREIPCSNCLTSNISCQPSSRPGRAPSTAPPPAASNNVLRALQDRLEKIENAVVSLSMQTIKSSESPPAGIDRSIPQQQPSPQAQIAVTQKKPWTDTDINFLGANSTFEQQSLHASGIEQLASSDDPTVAEVTQQISLLRHSITTAEQRIAAQRQSFQPEQMLQMETIPSSFTLQIIRAAYKHGSLLPQYHPVTEFADFERLSQRIYFPLEPLTIGEVTSFHGMLSFLMWELGQHPTTEPIEDLEMYQRACNSNFELGIETNEIAAIPSFYNATALCMGALSAQIAGNLLRQNILISVAARHCLMLGYHRKPRPNVPPAEAERRSRLFWHVYSSEASLTLRLGRASLIPDFDVDAPRLPMPSVESEVPWAKTLELFMSFSRLQSQIYSTLYSPASTMLDAERRKQYVDDLAMQMDRWRQNSLQIDFSKAKSRHIYELTFPANDVMYYSVLTLLYRGSTTSLAPKEISPQCFQAARSGLEAHLHSFPIAVAAGPMALHYYGIWILTYSSFTPFIITFLYCIAESDHASLKLLTDVLKTLDQIAATNEGVRGQYNICKSLCELASTYLKSQTSNVIMTTFAEERTIHLPLQMSLNQNWNNIAASFQTWDPTEFNRQGLALDANLDGTL</sequence>
<evidence type="ECO:0000313" key="6">
    <source>
        <dbReference type="Proteomes" id="UP000039046"/>
    </source>
</evidence>
<dbReference type="SMART" id="SM00906">
    <property type="entry name" value="Fungal_trans"/>
    <property type="match status" value="1"/>
</dbReference>